<name>A0A6A6WIL4_9PEZI</name>
<evidence type="ECO:0000256" key="1">
    <source>
        <dbReference type="ARBA" id="ARBA00023242"/>
    </source>
</evidence>
<dbReference type="CDD" id="cd00067">
    <property type="entry name" value="GAL4"/>
    <property type="match status" value="1"/>
</dbReference>
<evidence type="ECO:0000313" key="4">
    <source>
        <dbReference type="Proteomes" id="UP000799437"/>
    </source>
</evidence>
<organism evidence="3 4">
    <name type="scientific">Pseudovirgaria hyperparasitica</name>
    <dbReference type="NCBI Taxonomy" id="470096"/>
    <lineage>
        <taxon>Eukaryota</taxon>
        <taxon>Fungi</taxon>
        <taxon>Dikarya</taxon>
        <taxon>Ascomycota</taxon>
        <taxon>Pezizomycotina</taxon>
        <taxon>Dothideomycetes</taxon>
        <taxon>Dothideomycetes incertae sedis</taxon>
        <taxon>Acrospermales</taxon>
        <taxon>Acrospermaceae</taxon>
        <taxon>Pseudovirgaria</taxon>
    </lineage>
</organism>
<gene>
    <name evidence="3" type="ORF">EJ05DRAFT_496831</name>
</gene>
<dbReference type="GeneID" id="54487512"/>
<keyword evidence="1" id="KW-0539">Nucleus</keyword>
<dbReference type="RefSeq" id="XP_033604395.1">
    <property type="nucleotide sequence ID" value="XM_033746458.1"/>
</dbReference>
<protein>
    <recommendedName>
        <fullName evidence="5">Zn(2)-C6 fungal-type domain-containing protein</fullName>
    </recommendedName>
</protein>
<dbReference type="EMBL" id="ML996566">
    <property type="protein sequence ID" value="KAF2761944.1"/>
    <property type="molecule type" value="Genomic_DNA"/>
</dbReference>
<dbReference type="Proteomes" id="UP000799437">
    <property type="component" value="Unassembled WGS sequence"/>
</dbReference>
<feature type="region of interest" description="Disordered" evidence="2">
    <location>
        <begin position="205"/>
        <end position="226"/>
    </location>
</feature>
<feature type="compositionally biased region" description="Basic residues" evidence="2">
    <location>
        <begin position="117"/>
        <end position="127"/>
    </location>
</feature>
<dbReference type="AlphaFoldDB" id="A0A6A6WIL4"/>
<accession>A0A6A6WIL4</accession>
<sequence>MGRKPNQLITEYFERGPKLEDASNRYQHTCKSCGEKFPKGRIDSLINHLTKKCPALPVSDRQRALLQFHDLPELPETRRPSIAIQNGLPFTPKQSMSGLEALAEVSRQQLDLTGKHVSSRGGKKQHSRNTGEHGGTLLEDFLVSDDSRSDLNTIGVTDRHGRYTHHKEQNFNAHGPTQPQETFADFGLQFETLRQHVSSLPPLFPQSNSTLTAHDSPQPSAPPLGHNVVSTSSVSSPTLMMTASAAQNLMPDLTDPNVVLSDKFNLPATGRPLWTNLQNIDPSLTETTNPGPVSVSETQSKAVTTPTQLGSNMLKPSASQTHFTTDFSIDQKPGKHKVRGRFSDTRRKEVQEVRKRGACIRCRMLKKPCSGETPCGTCSSVDSARLWRHPCIRTRIAEEFGLYSAGLHTVLAFHALGNVKSQLQKIPGRMEVKHIPESTTYVTFLPLKGKTPLDPLLFGTTVDGTVDTSDPAALDADTDDLAGKMEQYIRKLAQTYHQTESSGFMQITLSTLAGFGTDLKDDVIMDDLIMRSLELWVATTILANRNITWQISLNASTPACANLVEITDSDIENDSKMSINRLPITPAEDHESYKIIALQLLGATEKRAATLSKSIMNDIERRLLQRQQAKPFETYLVSIVLLACVERMCWYFKTWEITSNETSTDTASVPADAAAELRTTLLGSEQQFVSKHWPLDKAPPYYSQQGERFSDVLVMLLRMRGVPPKPAVRQSDGVIIPVGEHVDDAVRDWFNRVSLGAAWLEERPNARFIGETPIEWEGKYWCKVINAILVR</sequence>
<dbReference type="InterPro" id="IPR001138">
    <property type="entry name" value="Zn2Cys6_DnaBD"/>
</dbReference>
<feature type="compositionally biased region" description="Polar residues" evidence="2">
    <location>
        <begin position="205"/>
        <end position="218"/>
    </location>
</feature>
<dbReference type="OrthoDB" id="5417895at2759"/>
<dbReference type="InterPro" id="IPR052973">
    <property type="entry name" value="Fungal_sec-metab_reg_TF"/>
</dbReference>
<keyword evidence="4" id="KW-1185">Reference proteome</keyword>
<dbReference type="GO" id="GO:0008270">
    <property type="term" value="F:zinc ion binding"/>
    <property type="evidence" value="ECO:0007669"/>
    <property type="project" value="InterPro"/>
</dbReference>
<evidence type="ECO:0008006" key="5">
    <source>
        <dbReference type="Google" id="ProtNLM"/>
    </source>
</evidence>
<dbReference type="PANTHER" id="PTHR35392">
    <property type="entry name" value="ZN(II)2CYS6 TRANSCRIPTION FACTOR (EUROFUNG)-RELATED-RELATED"/>
    <property type="match status" value="1"/>
</dbReference>
<reference evidence="3" key="1">
    <citation type="journal article" date="2020" name="Stud. Mycol.">
        <title>101 Dothideomycetes genomes: a test case for predicting lifestyles and emergence of pathogens.</title>
        <authorList>
            <person name="Haridas S."/>
            <person name="Albert R."/>
            <person name="Binder M."/>
            <person name="Bloem J."/>
            <person name="Labutti K."/>
            <person name="Salamov A."/>
            <person name="Andreopoulos B."/>
            <person name="Baker S."/>
            <person name="Barry K."/>
            <person name="Bills G."/>
            <person name="Bluhm B."/>
            <person name="Cannon C."/>
            <person name="Castanera R."/>
            <person name="Culley D."/>
            <person name="Daum C."/>
            <person name="Ezra D."/>
            <person name="Gonzalez J."/>
            <person name="Henrissat B."/>
            <person name="Kuo A."/>
            <person name="Liang C."/>
            <person name="Lipzen A."/>
            <person name="Lutzoni F."/>
            <person name="Magnuson J."/>
            <person name="Mondo S."/>
            <person name="Nolan M."/>
            <person name="Ohm R."/>
            <person name="Pangilinan J."/>
            <person name="Park H.-J."/>
            <person name="Ramirez L."/>
            <person name="Alfaro M."/>
            <person name="Sun H."/>
            <person name="Tritt A."/>
            <person name="Yoshinaga Y."/>
            <person name="Zwiers L.-H."/>
            <person name="Turgeon B."/>
            <person name="Goodwin S."/>
            <person name="Spatafora J."/>
            <person name="Crous P."/>
            <person name="Grigoriev I."/>
        </authorList>
    </citation>
    <scope>NUCLEOTIDE SEQUENCE</scope>
    <source>
        <strain evidence="3">CBS 121739</strain>
    </source>
</reference>
<feature type="region of interest" description="Disordered" evidence="2">
    <location>
        <begin position="114"/>
        <end position="136"/>
    </location>
</feature>
<dbReference type="PANTHER" id="PTHR35392:SF2">
    <property type="entry name" value="ZN(II)2CYS6 TRANSCRIPTION FACTOR (EUROFUNG)"/>
    <property type="match status" value="1"/>
</dbReference>
<proteinExistence type="predicted"/>
<evidence type="ECO:0000256" key="2">
    <source>
        <dbReference type="SAM" id="MobiDB-lite"/>
    </source>
</evidence>
<dbReference type="GO" id="GO:0000981">
    <property type="term" value="F:DNA-binding transcription factor activity, RNA polymerase II-specific"/>
    <property type="evidence" value="ECO:0007669"/>
    <property type="project" value="InterPro"/>
</dbReference>
<evidence type="ECO:0000313" key="3">
    <source>
        <dbReference type="EMBL" id="KAF2761944.1"/>
    </source>
</evidence>